<dbReference type="RefSeq" id="WP_346099049.1">
    <property type="nucleotide sequence ID" value="NZ_BAAABY010000048.1"/>
</dbReference>
<reference evidence="2" key="1">
    <citation type="journal article" date="2019" name="Int. J. Syst. Evol. Microbiol.">
        <title>The Global Catalogue of Microorganisms (GCM) 10K type strain sequencing project: providing services to taxonomists for standard genome sequencing and annotation.</title>
        <authorList>
            <consortium name="The Broad Institute Genomics Platform"/>
            <consortium name="The Broad Institute Genome Sequencing Center for Infectious Disease"/>
            <person name="Wu L."/>
            <person name="Ma J."/>
        </authorList>
    </citation>
    <scope>NUCLEOTIDE SEQUENCE [LARGE SCALE GENOMIC DNA]</scope>
    <source>
        <strain evidence="2">JCM 4805</strain>
    </source>
</reference>
<gene>
    <name evidence="1" type="ORF">GCM10010361_65890</name>
</gene>
<evidence type="ECO:0000313" key="1">
    <source>
        <dbReference type="EMBL" id="GAA0491445.1"/>
    </source>
</evidence>
<organism evidence="1 2">
    <name type="scientific">Streptomyces olivaceiscleroticus</name>
    <dbReference type="NCBI Taxonomy" id="68245"/>
    <lineage>
        <taxon>Bacteria</taxon>
        <taxon>Bacillati</taxon>
        <taxon>Actinomycetota</taxon>
        <taxon>Actinomycetes</taxon>
        <taxon>Kitasatosporales</taxon>
        <taxon>Streptomycetaceae</taxon>
        <taxon>Streptomyces</taxon>
    </lineage>
</organism>
<dbReference type="InterPro" id="IPR046193">
    <property type="entry name" value="DUF6221"/>
</dbReference>
<keyword evidence="2" id="KW-1185">Reference proteome</keyword>
<protein>
    <submittedName>
        <fullName evidence="1">Uncharacterized protein</fullName>
    </submittedName>
</protein>
<proteinExistence type="predicted"/>
<sequence>MATNKYGALCAGELCATWVPPGGGVLVRGERGWLTYCPDDDPTLGARRLTVDPDGRQHAPVVSFLHARLDEEEATAGAAWLTPWRHWPPRSQNAVDGHDQLVVACPERGIADHIATWGPTAALENTDSRRMVLDLYEEALPGPIRDGLLDAVRALAMAYRYHPDYDPAWTLRRPTS</sequence>
<dbReference type="EMBL" id="BAAABY010000048">
    <property type="protein sequence ID" value="GAA0491445.1"/>
    <property type="molecule type" value="Genomic_DNA"/>
</dbReference>
<dbReference type="Proteomes" id="UP001500909">
    <property type="component" value="Unassembled WGS sequence"/>
</dbReference>
<accession>A0ABP3L3G7</accession>
<dbReference type="Pfam" id="PF19730">
    <property type="entry name" value="DUF6221"/>
    <property type="match status" value="1"/>
</dbReference>
<name>A0ABP3L3G7_9ACTN</name>
<comment type="caution">
    <text evidence="1">The sequence shown here is derived from an EMBL/GenBank/DDBJ whole genome shotgun (WGS) entry which is preliminary data.</text>
</comment>
<evidence type="ECO:0000313" key="2">
    <source>
        <dbReference type="Proteomes" id="UP001500909"/>
    </source>
</evidence>